<feature type="region of interest" description="Disordered" evidence="1">
    <location>
        <begin position="98"/>
        <end position="121"/>
    </location>
</feature>
<dbReference type="Proteomes" id="UP001055167">
    <property type="component" value="Unassembled WGS sequence"/>
</dbReference>
<reference evidence="2" key="2">
    <citation type="submission" date="2021-08" db="EMBL/GenBank/DDBJ databases">
        <authorList>
            <person name="Tani A."/>
            <person name="Ola A."/>
            <person name="Ogura Y."/>
            <person name="Katsura K."/>
            <person name="Hayashi T."/>
        </authorList>
    </citation>
    <scope>NUCLEOTIDE SEQUENCE</scope>
    <source>
        <strain evidence="2">KCTC 52305</strain>
    </source>
</reference>
<accession>A0ABQ4QTR5</accession>
<gene>
    <name evidence="2" type="ORF">OPKNFCMD_1442</name>
</gene>
<comment type="caution">
    <text evidence="2">The sequence shown here is derived from an EMBL/GenBank/DDBJ whole genome shotgun (WGS) entry which is preliminary data.</text>
</comment>
<keyword evidence="3" id="KW-1185">Reference proteome</keyword>
<proteinExistence type="predicted"/>
<evidence type="ECO:0000256" key="1">
    <source>
        <dbReference type="SAM" id="MobiDB-lite"/>
    </source>
</evidence>
<dbReference type="RefSeq" id="WP_128564412.1">
    <property type="nucleotide sequence ID" value="NZ_BPQH01000004.1"/>
</dbReference>
<reference evidence="2" key="1">
    <citation type="journal article" date="2021" name="Front. Microbiol.">
        <title>Comprehensive Comparative Genomics and Phenotyping of Methylobacterium Species.</title>
        <authorList>
            <person name="Alessa O."/>
            <person name="Ogura Y."/>
            <person name="Fujitani Y."/>
            <person name="Takami H."/>
            <person name="Hayashi T."/>
            <person name="Sahin N."/>
            <person name="Tani A."/>
        </authorList>
    </citation>
    <scope>NUCLEOTIDE SEQUENCE</scope>
    <source>
        <strain evidence="2">KCTC 52305</strain>
    </source>
</reference>
<dbReference type="CDD" id="cd07009">
    <property type="entry name" value="cupin_BLL0285-like"/>
    <property type="match status" value="1"/>
</dbReference>
<evidence type="ECO:0000313" key="3">
    <source>
        <dbReference type="Proteomes" id="UP001055167"/>
    </source>
</evidence>
<name>A0ABQ4QTR5_9HYPH</name>
<dbReference type="EMBL" id="BPQH01000004">
    <property type="protein sequence ID" value="GJD48718.1"/>
    <property type="molecule type" value="Genomic_DNA"/>
</dbReference>
<evidence type="ECO:0000313" key="2">
    <source>
        <dbReference type="EMBL" id="GJD48718.1"/>
    </source>
</evidence>
<protein>
    <recommendedName>
        <fullName evidence="4">Cupin domain-containing protein</fullName>
    </recommendedName>
</protein>
<dbReference type="InterPro" id="IPR011051">
    <property type="entry name" value="RmlC_Cupin_sf"/>
</dbReference>
<dbReference type="SUPFAM" id="SSF51182">
    <property type="entry name" value="RmlC-like cupins"/>
    <property type="match status" value="1"/>
</dbReference>
<organism evidence="2 3">
    <name type="scientific">Methylobacterium crusticola</name>
    <dbReference type="NCBI Taxonomy" id="1697972"/>
    <lineage>
        <taxon>Bacteria</taxon>
        <taxon>Pseudomonadati</taxon>
        <taxon>Pseudomonadota</taxon>
        <taxon>Alphaproteobacteria</taxon>
        <taxon>Hyphomicrobiales</taxon>
        <taxon>Methylobacteriaceae</taxon>
        <taxon>Methylobacterium</taxon>
    </lineage>
</organism>
<sequence length="149" mass="16531">MSHEPTPTIPYWHLWTDPDGVSHQTRCHLTEFEQKSMSPPAAPQWQGSKVHDGATVFVTVQPVGWTGDWHENPRPQWIIPISGRWFVEAMDGTRVEMGPGEISFGEDQNTREVGGKRGHLSGTVGDAPAVLMIVQYDSPPTVGAACRFR</sequence>
<evidence type="ECO:0008006" key="4">
    <source>
        <dbReference type="Google" id="ProtNLM"/>
    </source>
</evidence>